<dbReference type="EMBL" id="JANHOG010001384">
    <property type="protein sequence ID" value="KAJ3537960.1"/>
    <property type="molecule type" value="Genomic_DNA"/>
</dbReference>
<accession>A0ACC1SEP3</accession>
<evidence type="ECO:0000313" key="2">
    <source>
        <dbReference type="Proteomes" id="UP001148662"/>
    </source>
</evidence>
<dbReference type="Proteomes" id="UP001148662">
    <property type="component" value="Unassembled WGS sequence"/>
</dbReference>
<organism evidence="1 2">
    <name type="scientific">Phlebia brevispora</name>
    <dbReference type="NCBI Taxonomy" id="194682"/>
    <lineage>
        <taxon>Eukaryota</taxon>
        <taxon>Fungi</taxon>
        <taxon>Dikarya</taxon>
        <taxon>Basidiomycota</taxon>
        <taxon>Agaricomycotina</taxon>
        <taxon>Agaricomycetes</taxon>
        <taxon>Polyporales</taxon>
        <taxon>Meruliaceae</taxon>
        <taxon>Phlebia</taxon>
    </lineage>
</organism>
<proteinExistence type="predicted"/>
<reference evidence="1" key="1">
    <citation type="submission" date="2022-07" db="EMBL/GenBank/DDBJ databases">
        <title>Genome Sequence of Phlebia brevispora.</title>
        <authorList>
            <person name="Buettner E."/>
        </authorList>
    </citation>
    <scope>NUCLEOTIDE SEQUENCE</scope>
    <source>
        <strain evidence="1">MPL23</strain>
    </source>
</reference>
<sequence>MESTPCELEIPQEWRFCRISYPGRGSITWDKDGNPEEVLYNDPMDDIKFDESTAFPLVKPNIEIFDLSPRTLRRWRGWYQVKRWPPARSSSCSLDSPRPTGADIPEELFDNIMRNFAYKAYRTLYPAAGNTLGVLSKDFISQVKLQATNRQLGCIALTCRRWAKFVQPRIFSDIVLRNRDDVDTLLSFLRRPQTRIAASIDVLRLSLSVETQYPYYPWVHTVCLAVLPRLHTVPRISLEVRGPLPPKKIMRGLHDMLPKRSPQFFSHIKTLVLADLHFKSYAHILRALAEMPAVRDITLKKLTWDDSLNAQKDLVPRYRARFDRSPVVNIMQCTDNALSAWIAALLRPRTKEDWLDRTDTDRLCRIASATLKDVKWSKYPDHYALAKDVDHADPRNRLETTGYFYLNVKPDRGPFTHLTPDLVVYFTSEIPDQFRRIRVIGLDFWHVQHVSKAVQACDWAAFDTLATTLPALHVVLVILDFRQDVSPTQFFRTVVKKMPHLSQSGKLRCMYHHGGKEWEKLAYVNGYVTAMVFGFYVIAQAPITLGRTTSTGWIPLSGQKSDLRSSNARQPMLAILRRLAHRNYITRKASIMSIQPQELLKGVPWFLDQASQQIFNSGATNKEGLRRRLKQIIEAGVKSGVVELPKIQELCTMLQFNAQFVKIYAALWLPKTQRLELSPDFEQSGLFKFTIPCTVSSTSCAVIGSSSITGDALMARSRSFLKGVLLNEEWWYAITTLPEADARHMHQFLQELVLRDLVWCQFIAENPPNSPIKTSSEMYRSRVADLYAELSLHYRYWDRRDMLRDLTEYDPQSPAFHRNPIAVTRQAKYQGKRALVKQLLIRRRGVFSESKSLAVANGLYKRAMSEMLCWRRLKHKNVVPLLDLMHDSSEKDGPQVLYVIPLMKNGNIVQYIRGLCAAGRTPRPQDFGHWLAAITDGLWYLHEEGIVHGNLHGSQILVDDYGLVRLADFGMAPLVILKRELTETVNTGQEDVMCRGDRWMPPELLREVPGYSLRDTRAMWNLTLRSPAVDSYAFASTVVEIYSLSEPVFNEKERPSRTPTWQVREWIRNGHRPLRPRDNRGRYLIPDALWGLMQDCWRDDPVVRPTMQAIHCLVRAAFQR</sequence>
<gene>
    <name evidence="1" type="ORF">NM688_g6590</name>
</gene>
<evidence type="ECO:0000313" key="1">
    <source>
        <dbReference type="EMBL" id="KAJ3537960.1"/>
    </source>
</evidence>
<comment type="caution">
    <text evidence="1">The sequence shown here is derived from an EMBL/GenBank/DDBJ whole genome shotgun (WGS) entry which is preliminary data.</text>
</comment>
<protein>
    <submittedName>
        <fullName evidence="1">Uncharacterized protein</fullName>
    </submittedName>
</protein>
<keyword evidence="2" id="KW-1185">Reference proteome</keyword>
<name>A0ACC1SEP3_9APHY</name>